<keyword evidence="6 10" id="KW-1133">Transmembrane helix</keyword>
<sequence length="518" mass="55560">MASRILGLVREQVLAHAFGASHQMDAFNVAFRLPNLVRDLFAEGAMTAAFVPTFSRTLERDGRDAAWRLGSRAITALLVVTVLIAAVGIVFAEPMTRAFAADFAQVPGKFELTVWLTRLMFPFLPLVAVAVAAMGMLNALGRFFVPALAPAMFNVASIACIVLLVPLMPGFGVAPVTALALAVLAGGLGQVLLQWPQLRREGFRYRFDLAPRDPGLREILLLMGPGTLGVAATQFNVYVNTVLATSQQAGAVSWLNYAFRIMYLPIGLFGVAIASASLPLMSQHAAREDMPALRQTLSHAVRLVLALTVPATFGLIALGVPIVRVIFERGHFLPTDTQSVALALMGYAPGLVGYSAVKVLSPTFYALRDSRTPVIVSVTAVLMNALLSVLLARWLGFVGLSLGTALASLVNACLLLVLLRRRLGPIGIMRLASTLVRITVASAVMGAAAWGLHEWLAMHVIAGHGFVAQVVRVGGSITVAMVVLVLMARLLRIEEFDEASSNVLRRLRGRRAVKETRD</sequence>
<evidence type="ECO:0000256" key="11">
    <source>
        <dbReference type="PIRNR" id="PIRNR002869"/>
    </source>
</evidence>
<gene>
    <name evidence="12" type="primary">murJ_2</name>
    <name evidence="10" type="synonym">murJ</name>
    <name evidence="12" type="ORF">LuPra_05927</name>
</gene>
<evidence type="ECO:0000256" key="3">
    <source>
        <dbReference type="ARBA" id="ARBA00022692"/>
    </source>
</evidence>
<comment type="similarity">
    <text evidence="9 10 11">Belongs to the MurJ/MviN family.</text>
</comment>
<feature type="transmembrane region" description="Helical" evidence="10">
    <location>
        <begin position="73"/>
        <end position="92"/>
    </location>
</feature>
<keyword evidence="4 10" id="KW-0133">Cell shape</keyword>
<keyword evidence="13" id="KW-1185">Reference proteome</keyword>
<dbReference type="KEGG" id="abac:LuPra_05927"/>
<dbReference type="PATRIC" id="fig|1813736.3.peg.6229"/>
<dbReference type="AlphaFoldDB" id="A0A143PWL1"/>
<feature type="transmembrane region" description="Helical" evidence="10">
    <location>
        <begin position="257"/>
        <end position="282"/>
    </location>
</feature>
<dbReference type="HAMAP" id="MF_02078">
    <property type="entry name" value="MurJ_MviN"/>
    <property type="match status" value="1"/>
</dbReference>
<dbReference type="GO" id="GO:0009252">
    <property type="term" value="P:peptidoglycan biosynthetic process"/>
    <property type="evidence" value="ECO:0007669"/>
    <property type="project" value="UniProtKB-UniRule"/>
</dbReference>
<dbReference type="CDD" id="cd13123">
    <property type="entry name" value="MATE_MurJ_like"/>
    <property type="match status" value="1"/>
</dbReference>
<evidence type="ECO:0000256" key="10">
    <source>
        <dbReference type="HAMAP-Rule" id="MF_02078"/>
    </source>
</evidence>
<dbReference type="EMBL" id="CP015136">
    <property type="protein sequence ID" value="AMY12646.1"/>
    <property type="molecule type" value="Genomic_DNA"/>
</dbReference>
<evidence type="ECO:0000256" key="7">
    <source>
        <dbReference type="ARBA" id="ARBA00023136"/>
    </source>
</evidence>
<comment type="subcellular location">
    <subcellularLocation>
        <location evidence="1 10">Cell membrane</location>
        <topology evidence="1 10">Multi-pass membrane protein</topology>
    </subcellularLocation>
</comment>
<feature type="transmembrane region" description="Helical" evidence="10">
    <location>
        <begin position="303"/>
        <end position="327"/>
    </location>
</feature>
<evidence type="ECO:0000313" key="13">
    <source>
        <dbReference type="Proteomes" id="UP000076079"/>
    </source>
</evidence>
<evidence type="ECO:0000256" key="1">
    <source>
        <dbReference type="ARBA" id="ARBA00004651"/>
    </source>
</evidence>
<feature type="transmembrane region" description="Helical" evidence="10">
    <location>
        <begin position="143"/>
        <end position="165"/>
    </location>
</feature>
<evidence type="ECO:0000256" key="9">
    <source>
        <dbReference type="ARBA" id="ARBA00061532"/>
    </source>
</evidence>
<reference evidence="13" key="2">
    <citation type="submission" date="2016-04" db="EMBL/GenBank/DDBJ databases">
        <title>First Complete Genome Sequence of a Subdivision 6 Acidobacterium.</title>
        <authorList>
            <person name="Huang S."/>
            <person name="Vieira S."/>
            <person name="Bunk B."/>
            <person name="Riedel T."/>
            <person name="Sproeer C."/>
            <person name="Overmann J."/>
        </authorList>
    </citation>
    <scope>NUCLEOTIDE SEQUENCE [LARGE SCALE GENOMIC DNA]</scope>
    <source>
        <strain evidence="13">DSM 100886 HEG_-6_39</strain>
    </source>
</reference>
<comment type="function">
    <text evidence="8 10 11">Involved in peptidoglycan biosynthesis. Transports lipid-linked peptidoglycan precursors from the inner to the outer leaflet of the cytoplasmic membrane.</text>
</comment>
<name>A0A143PWL1_LUTPR</name>
<feature type="transmembrane region" description="Helical" evidence="10">
    <location>
        <begin position="216"/>
        <end position="237"/>
    </location>
</feature>
<feature type="transmembrane region" description="Helical" evidence="10">
    <location>
        <begin position="372"/>
        <end position="391"/>
    </location>
</feature>
<feature type="transmembrane region" description="Helical" evidence="10">
    <location>
        <begin position="171"/>
        <end position="195"/>
    </location>
</feature>
<organism evidence="12 13">
    <name type="scientific">Luteitalea pratensis</name>
    <dbReference type="NCBI Taxonomy" id="1855912"/>
    <lineage>
        <taxon>Bacteria</taxon>
        <taxon>Pseudomonadati</taxon>
        <taxon>Acidobacteriota</taxon>
        <taxon>Vicinamibacteria</taxon>
        <taxon>Vicinamibacterales</taxon>
        <taxon>Vicinamibacteraceae</taxon>
        <taxon>Luteitalea</taxon>
    </lineage>
</organism>
<comment type="pathway">
    <text evidence="10">Cell wall biogenesis; peptidoglycan biosynthesis.</text>
</comment>
<dbReference type="GO" id="GO:0015648">
    <property type="term" value="F:lipid-linked peptidoglycan transporter activity"/>
    <property type="evidence" value="ECO:0007669"/>
    <property type="project" value="UniProtKB-UniRule"/>
</dbReference>
<dbReference type="PIRSF" id="PIRSF002869">
    <property type="entry name" value="MviN"/>
    <property type="match status" value="1"/>
</dbReference>
<dbReference type="Pfam" id="PF03023">
    <property type="entry name" value="MurJ"/>
    <property type="match status" value="1"/>
</dbReference>
<feature type="transmembrane region" description="Helical" evidence="10">
    <location>
        <begin position="339"/>
        <end position="360"/>
    </location>
</feature>
<keyword evidence="2 10" id="KW-1003">Cell membrane</keyword>
<keyword evidence="10 11" id="KW-0813">Transport</keyword>
<keyword evidence="7 10" id="KW-0472">Membrane</keyword>
<evidence type="ECO:0000256" key="6">
    <source>
        <dbReference type="ARBA" id="ARBA00022989"/>
    </source>
</evidence>
<proteinExistence type="inferred from homology"/>
<keyword evidence="3 10" id="KW-0812">Transmembrane</keyword>
<evidence type="ECO:0000313" key="12">
    <source>
        <dbReference type="EMBL" id="AMY12646.1"/>
    </source>
</evidence>
<dbReference type="Proteomes" id="UP000076079">
    <property type="component" value="Chromosome"/>
</dbReference>
<dbReference type="PANTHER" id="PTHR47019:SF1">
    <property type="entry name" value="LIPID II FLIPPASE MURJ"/>
    <property type="match status" value="1"/>
</dbReference>
<feature type="transmembrane region" description="Helical" evidence="10">
    <location>
        <begin position="397"/>
        <end position="419"/>
    </location>
</feature>
<feature type="transmembrane region" description="Helical" evidence="10">
    <location>
        <begin position="470"/>
        <end position="491"/>
    </location>
</feature>
<dbReference type="PRINTS" id="PR01806">
    <property type="entry name" value="VIRFACTRMVIN"/>
</dbReference>
<reference evidence="12 13" key="1">
    <citation type="journal article" date="2016" name="Genome Announc.">
        <title>First Complete Genome Sequence of a Subdivision 6 Acidobacterium Strain.</title>
        <authorList>
            <person name="Huang S."/>
            <person name="Vieira S."/>
            <person name="Bunk B."/>
            <person name="Riedel T."/>
            <person name="Sproer C."/>
            <person name="Overmann J."/>
        </authorList>
    </citation>
    <scope>NUCLEOTIDE SEQUENCE [LARGE SCALE GENOMIC DNA]</scope>
    <source>
        <strain evidence="13">DSM 100886 HEG_-6_39</strain>
    </source>
</reference>
<dbReference type="STRING" id="1855912.LuPra_05927"/>
<dbReference type="UniPathway" id="UPA00219"/>
<keyword evidence="10 11" id="KW-0961">Cell wall biogenesis/degradation</keyword>
<protein>
    <recommendedName>
        <fullName evidence="10">Probable lipid II flippase MurJ</fullName>
    </recommendedName>
</protein>
<dbReference type="PANTHER" id="PTHR47019">
    <property type="entry name" value="LIPID II FLIPPASE MURJ"/>
    <property type="match status" value="1"/>
</dbReference>
<evidence type="ECO:0000256" key="2">
    <source>
        <dbReference type="ARBA" id="ARBA00022475"/>
    </source>
</evidence>
<feature type="transmembrane region" description="Helical" evidence="10">
    <location>
        <begin position="112"/>
        <end position="136"/>
    </location>
</feature>
<evidence type="ECO:0000256" key="5">
    <source>
        <dbReference type="ARBA" id="ARBA00022984"/>
    </source>
</evidence>
<dbReference type="GO" id="GO:0008360">
    <property type="term" value="P:regulation of cell shape"/>
    <property type="evidence" value="ECO:0007669"/>
    <property type="project" value="UniProtKB-UniRule"/>
</dbReference>
<evidence type="ECO:0000256" key="4">
    <source>
        <dbReference type="ARBA" id="ARBA00022960"/>
    </source>
</evidence>
<evidence type="ECO:0000256" key="8">
    <source>
        <dbReference type="ARBA" id="ARBA00060041"/>
    </source>
</evidence>
<feature type="transmembrane region" description="Helical" evidence="10">
    <location>
        <begin position="431"/>
        <end position="450"/>
    </location>
</feature>
<accession>A0A143PWL1</accession>
<dbReference type="NCBIfam" id="TIGR01695">
    <property type="entry name" value="murJ_mviN"/>
    <property type="match status" value="1"/>
</dbReference>
<dbReference type="InterPro" id="IPR004268">
    <property type="entry name" value="MurJ"/>
</dbReference>
<dbReference type="InterPro" id="IPR051050">
    <property type="entry name" value="Lipid_II_flippase_MurJ/MviN"/>
</dbReference>
<dbReference type="GO" id="GO:0005886">
    <property type="term" value="C:plasma membrane"/>
    <property type="evidence" value="ECO:0007669"/>
    <property type="project" value="UniProtKB-SubCell"/>
</dbReference>
<dbReference type="GO" id="GO:0071555">
    <property type="term" value="P:cell wall organization"/>
    <property type="evidence" value="ECO:0007669"/>
    <property type="project" value="UniProtKB-UniRule"/>
</dbReference>
<dbReference type="GO" id="GO:0034204">
    <property type="term" value="P:lipid translocation"/>
    <property type="evidence" value="ECO:0007669"/>
    <property type="project" value="TreeGrafter"/>
</dbReference>
<keyword evidence="5 10" id="KW-0573">Peptidoglycan synthesis</keyword>